<keyword evidence="1" id="KW-0812">Transmembrane</keyword>
<dbReference type="RefSeq" id="WP_227408571.1">
    <property type="nucleotide sequence ID" value="NZ_JAJDKQ010000019.1"/>
</dbReference>
<proteinExistence type="predicted"/>
<feature type="transmembrane region" description="Helical" evidence="1">
    <location>
        <begin position="12"/>
        <end position="32"/>
    </location>
</feature>
<evidence type="ECO:0000256" key="1">
    <source>
        <dbReference type="SAM" id="Phobius"/>
    </source>
</evidence>
<protein>
    <recommendedName>
        <fullName evidence="4">DUF2569 domain-containing protein</fullName>
    </recommendedName>
</protein>
<dbReference type="Proteomes" id="UP001197827">
    <property type="component" value="Unassembled WGS sequence"/>
</dbReference>
<evidence type="ECO:0008006" key="4">
    <source>
        <dbReference type="Google" id="ProtNLM"/>
    </source>
</evidence>
<name>A0AAW4VN26_9FIRM</name>
<keyword evidence="1" id="KW-1133">Transmembrane helix</keyword>
<evidence type="ECO:0000313" key="3">
    <source>
        <dbReference type="Proteomes" id="UP001197827"/>
    </source>
</evidence>
<feature type="transmembrane region" description="Helical" evidence="1">
    <location>
        <begin position="91"/>
        <end position="110"/>
    </location>
</feature>
<reference evidence="2" key="1">
    <citation type="submission" date="2021-10" db="EMBL/GenBank/DDBJ databases">
        <title>Collection of gut derived symbiotic bacterial strains cultured from healthy donors.</title>
        <authorList>
            <person name="Lin H."/>
            <person name="Littmann E."/>
            <person name="Kohout C."/>
            <person name="Pamer E.G."/>
        </authorList>
    </citation>
    <scope>NUCLEOTIDE SEQUENCE</scope>
    <source>
        <strain evidence="2">DFI.5.2</strain>
    </source>
</reference>
<comment type="caution">
    <text evidence="2">The sequence shown here is derived from an EMBL/GenBank/DDBJ whole genome shotgun (WGS) entry which is preliminary data.</text>
</comment>
<feature type="transmembrane region" description="Helical" evidence="1">
    <location>
        <begin position="67"/>
        <end position="85"/>
    </location>
</feature>
<feature type="transmembrane region" description="Helical" evidence="1">
    <location>
        <begin position="38"/>
        <end position="60"/>
    </location>
</feature>
<keyword evidence="1" id="KW-0472">Membrane</keyword>
<sequence length="118" mass="14356">MKRKLMPYLLSYAFLFVSYLIISFIMAILFSFMHVSSFIYQLLITFFSYLILVVFTFIFYKMVKEKPLIHGMTLSMTYLIIQFIFHLKDINIQILIKPLFVFIIYYLLYYRYTKLSEA</sequence>
<evidence type="ECO:0000313" key="2">
    <source>
        <dbReference type="EMBL" id="MCB8562292.1"/>
    </source>
</evidence>
<organism evidence="2 3">
    <name type="scientific">Faecalibacillus intestinalis</name>
    <dbReference type="NCBI Taxonomy" id="1982626"/>
    <lineage>
        <taxon>Bacteria</taxon>
        <taxon>Bacillati</taxon>
        <taxon>Bacillota</taxon>
        <taxon>Erysipelotrichia</taxon>
        <taxon>Erysipelotrichales</taxon>
        <taxon>Coprobacillaceae</taxon>
        <taxon>Faecalibacillus</taxon>
    </lineage>
</organism>
<dbReference type="EMBL" id="JAJDKQ010000019">
    <property type="protein sequence ID" value="MCB8562292.1"/>
    <property type="molecule type" value="Genomic_DNA"/>
</dbReference>
<accession>A0AAW4VN26</accession>
<dbReference type="AlphaFoldDB" id="A0AAW4VN26"/>
<gene>
    <name evidence="2" type="ORF">LJD74_09815</name>
</gene>